<evidence type="ECO:0000256" key="10">
    <source>
        <dbReference type="SAM" id="SignalP"/>
    </source>
</evidence>
<comment type="cofactor">
    <cofactor evidence="1 8">
        <name>heme</name>
        <dbReference type="ChEBI" id="CHEBI:30413"/>
    </cofactor>
</comment>
<dbReference type="PROSITE" id="PS00086">
    <property type="entry name" value="CYTOCHROME_P450"/>
    <property type="match status" value="1"/>
</dbReference>
<dbReference type="InterPro" id="IPR002974">
    <property type="entry name" value="Cyt_P450_E_CYP52_ascomycetes"/>
</dbReference>
<dbReference type="AlphaFoldDB" id="A0A0N1HTC6"/>
<keyword evidence="7" id="KW-0503">Monooxygenase</keyword>
<dbReference type="OrthoDB" id="1470350at2759"/>
<dbReference type="InterPro" id="IPR036396">
    <property type="entry name" value="Cyt_P450_sf"/>
</dbReference>
<dbReference type="Gene3D" id="1.10.630.10">
    <property type="entry name" value="Cytochrome P450"/>
    <property type="match status" value="1"/>
</dbReference>
<keyword evidence="3 8" id="KW-0349">Heme</keyword>
<organism evidence="11 12">
    <name type="scientific">Cyphellophora attinorum</name>
    <dbReference type="NCBI Taxonomy" id="1664694"/>
    <lineage>
        <taxon>Eukaryota</taxon>
        <taxon>Fungi</taxon>
        <taxon>Dikarya</taxon>
        <taxon>Ascomycota</taxon>
        <taxon>Pezizomycotina</taxon>
        <taxon>Eurotiomycetes</taxon>
        <taxon>Chaetothyriomycetidae</taxon>
        <taxon>Chaetothyriales</taxon>
        <taxon>Cyphellophoraceae</taxon>
        <taxon>Cyphellophora</taxon>
    </lineage>
</organism>
<dbReference type="RefSeq" id="XP_018002190.1">
    <property type="nucleotide sequence ID" value="XM_018150367.1"/>
</dbReference>
<comment type="caution">
    <text evidence="11">The sequence shown here is derived from an EMBL/GenBank/DDBJ whole genome shotgun (WGS) entry which is preliminary data.</text>
</comment>
<proteinExistence type="inferred from homology"/>
<dbReference type="PANTHER" id="PTHR24287">
    <property type="entry name" value="P450, PUTATIVE (EUROFUNG)-RELATED"/>
    <property type="match status" value="1"/>
</dbReference>
<dbReference type="PANTHER" id="PTHR24287:SF1">
    <property type="entry name" value="P450, PUTATIVE (EUROFUNG)-RELATED"/>
    <property type="match status" value="1"/>
</dbReference>
<dbReference type="GeneID" id="28742247"/>
<dbReference type="InterPro" id="IPR001128">
    <property type="entry name" value="Cyt_P450"/>
</dbReference>
<evidence type="ECO:0000256" key="7">
    <source>
        <dbReference type="ARBA" id="ARBA00023033"/>
    </source>
</evidence>
<evidence type="ECO:0000313" key="12">
    <source>
        <dbReference type="Proteomes" id="UP000038010"/>
    </source>
</evidence>
<gene>
    <name evidence="11" type="ORF">AB675_9800</name>
</gene>
<dbReference type="GO" id="GO:0005506">
    <property type="term" value="F:iron ion binding"/>
    <property type="evidence" value="ECO:0007669"/>
    <property type="project" value="InterPro"/>
</dbReference>
<keyword evidence="5" id="KW-0560">Oxidoreductase</keyword>
<dbReference type="InterPro" id="IPR047146">
    <property type="entry name" value="Cyt_P450_E_CYP52_fungi"/>
</dbReference>
<evidence type="ECO:0000256" key="5">
    <source>
        <dbReference type="ARBA" id="ARBA00023002"/>
    </source>
</evidence>
<feature type="binding site" description="axial binding residue" evidence="8">
    <location>
        <position position="467"/>
    </location>
    <ligand>
        <name>heme</name>
        <dbReference type="ChEBI" id="CHEBI:30413"/>
    </ligand>
    <ligandPart>
        <name>Fe</name>
        <dbReference type="ChEBI" id="CHEBI:18248"/>
    </ligandPart>
</feature>
<name>A0A0N1HTC6_9EURO</name>
<dbReference type="InterPro" id="IPR002402">
    <property type="entry name" value="Cyt_P450_E_grp-II"/>
</dbReference>
<comment type="similarity">
    <text evidence="2">Belongs to the cytochrome P450 family.</text>
</comment>
<dbReference type="CDD" id="cd11063">
    <property type="entry name" value="CYP52"/>
    <property type="match status" value="1"/>
</dbReference>
<keyword evidence="6 8" id="KW-0408">Iron</keyword>
<evidence type="ECO:0000256" key="4">
    <source>
        <dbReference type="ARBA" id="ARBA00022723"/>
    </source>
</evidence>
<evidence type="ECO:0000256" key="8">
    <source>
        <dbReference type="PIRSR" id="PIRSR602402-1"/>
    </source>
</evidence>
<sequence length="733" mass="82072">MYSLLLLIPALGVLALLLQNLVTTLRNRKLAKEAGCQPPWRRKHRLPLAIDFVQEMKAADSENRLPNYFLERRKESGKDTWIQQVLGTDSVITQEPENIKAILATQFKDFELGPTRKGCFAPMFANGIFSDDGTRWEHSRALIRPQFARDQITDLTALEQHVQNLLQAVSYRMGKEGWTDYTDLAPLFFRLTMDSATEFLFGQSVGSQIAALDEERFGEKQLTDDGLTFTQFGPAFDRAMSAISQRFRLNTLYWLHNTKALRDSCAEVHRFADHMVKQALEAPTEKAMEDGSHKYVFLQELVRATRDPIELRDQLLNVLLAGRDTTAGLLGFVFYQLAQHPEVYNKLRTAVLADFGSYSNPANMDFTGLKACSYLQHVLNETMRLHPSVPFNSRRSTRDTTIPLGGGPDQKSPVFIPKGMEVNYSVHIMHRRKDLWGEDAEAFRPERWLNRKAGWEFLPFNGGPRICLGQQFAITTAGYTVARIVQRFDKIVDLVPHTGFGEESVVRTIVLSVGSGTGLLERLLQDSFANVAWDDVADEVWVFGVEVTGPPSATDSHTSDGVSGASVGLNTYLRSQLRLTVRGTWDVLGPADLLEKLDDDRAGYDFENVVADNGSDTGVADEHVNVVLAFVYPRQPALLRRYVDTWQPTTALGEFKRGTLVMLRGMVWAGPRADWVDEYEAIFTGLEQQSDDKDKNWEINVSWGAMAGVAEGEGVAIAMKGPLEHSIGDALQG</sequence>
<feature type="signal peptide" evidence="10">
    <location>
        <begin position="1"/>
        <end position="15"/>
    </location>
</feature>
<evidence type="ECO:0000256" key="3">
    <source>
        <dbReference type="ARBA" id="ARBA00022617"/>
    </source>
</evidence>
<dbReference type="EMBL" id="LFJN01000007">
    <property type="protein sequence ID" value="KPI42227.1"/>
    <property type="molecule type" value="Genomic_DNA"/>
</dbReference>
<evidence type="ECO:0000256" key="1">
    <source>
        <dbReference type="ARBA" id="ARBA00001971"/>
    </source>
</evidence>
<dbReference type="InterPro" id="IPR017972">
    <property type="entry name" value="Cyt_P450_CS"/>
</dbReference>
<dbReference type="VEuPathDB" id="FungiDB:AB675_9800"/>
<evidence type="ECO:0000313" key="11">
    <source>
        <dbReference type="EMBL" id="KPI42227.1"/>
    </source>
</evidence>
<evidence type="ECO:0000256" key="9">
    <source>
        <dbReference type="SAM" id="MobiDB-lite"/>
    </source>
</evidence>
<dbReference type="Pfam" id="PF00067">
    <property type="entry name" value="p450"/>
    <property type="match status" value="1"/>
</dbReference>
<keyword evidence="12" id="KW-1185">Reference proteome</keyword>
<dbReference type="PRINTS" id="PR01239">
    <property type="entry name" value="EP450IICYP52"/>
</dbReference>
<dbReference type="Proteomes" id="UP000038010">
    <property type="component" value="Unassembled WGS sequence"/>
</dbReference>
<protein>
    <submittedName>
        <fullName evidence="11">Cytochrome 52A12</fullName>
    </submittedName>
</protein>
<keyword evidence="10" id="KW-0732">Signal</keyword>
<feature type="chain" id="PRO_5012429831" evidence="10">
    <location>
        <begin position="16"/>
        <end position="733"/>
    </location>
</feature>
<dbReference type="GO" id="GO:0020037">
    <property type="term" value="F:heme binding"/>
    <property type="evidence" value="ECO:0007669"/>
    <property type="project" value="InterPro"/>
</dbReference>
<dbReference type="STRING" id="1664694.A0A0N1HTC6"/>
<evidence type="ECO:0000256" key="2">
    <source>
        <dbReference type="ARBA" id="ARBA00010617"/>
    </source>
</evidence>
<accession>A0A0N1HTC6</accession>
<dbReference type="PRINTS" id="PR00464">
    <property type="entry name" value="EP450II"/>
</dbReference>
<dbReference type="PRINTS" id="PR00385">
    <property type="entry name" value="P450"/>
</dbReference>
<dbReference type="GO" id="GO:0016712">
    <property type="term" value="F:oxidoreductase activity, acting on paired donors, with incorporation or reduction of molecular oxygen, reduced flavin or flavoprotein as one donor, and incorporation of one atom of oxygen"/>
    <property type="evidence" value="ECO:0007669"/>
    <property type="project" value="InterPro"/>
</dbReference>
<keyword evidence="4 8" id="KW-0479">Metal-binding</keyword>
<feature type="region of interest" description="Disordered" evidence="9">
    <location>
        <begin position="389"/>
        <end position="408"/>
    </location>
</feature>
<dbReference type="SUPFAM" id="SSF48264">
    <property type="entry name" value="Cytochrome P450"/>
    <property type="match status" value="1"/>
</dbReference>
<reference evidence="11 12" key="1">
    <citation type="submission" date="2015-06" db="EMBL/GenBank/DDBJ databases">
        <title>Draft genome of the ant-associated black yeast Phialophora attae CBS 131958.</title>
        <authorList>
            <person name="Moreno L.F."/>
            <person name="Stielow B.J."/>
            <person name="de Hoog S."/>
            <person name="Vicente V.A."/>
            <person name="Weiss V.A."/>
            <person name="de Vries M."/>
            <person name="Cruz L.M."/>
            <person name="Souza E.M."/>
        </authorList>
    </citation>
    <scope>NUCLEOTIDE SEQUENCE [LARGE SCALE GENOMIC DNA]</scope>
    <source>
        <strain evidence="11 12">CBS 131958</strain>
    </source>
</reference>
<evidence type="ECO:0000256" key="6">
    <source>
        <dbReference type="ARBA" id="ARBA00023004"/>
    </source>
</evidence>